<evidence type="ECO:0000313" key="4">
    <source>
        <dbReference type="EMBL" id="GAB1315084.1"/>
    </source>
</evidence>
<feature type="compositionally biased region" description="Basic and acidic residues" evidence="1">
    <location>
        <begin position="317"/>
        <end position="327"/>
    </location>
</feature>
<feature type="region of interest" description="Disordered" evidence="1">
    <location>
        <begin position="150"/>
        <end position="188"/>
    </location>
</feature>
<feature type="region of interest" description="Disordered" evidence="1">
    <location>
        <begin position="251"/>
        <end position="335"/>
    </location>
</feature>
<evidence type="ECO:0000313" key="5">
    <source>
        <dbReference type="Proteomes" id="UP001628179"/>
    </source>
</evidence>
<dbReference type="EMBL" id="BAAFSV010000002">
    <property type="protein sequence ID" value="GAB1315084.1"/>
    <property type="molecule type" value="Genomic_DNA"/>
</dbReference>
<keyword evidence="2" id="KW-0472">Membrane</keyword>
<name>A0ABQ0GBE5_9PEZI</name>
<feature type="region of interest" description="Disordered" evidence="1">
    <location>
        <begin position="481"/>
        <end position="528"/>
    </location>
</feature>
<reference evidence="4 5" key="1">
    <citation type="submission" date="2024-09" db="EMBL/GenBank/DDBJ databases">
        <title>Itraconazole resistance in Madurella fahalii resulting from another homologue of gene encoding cytochrome P450 14-alpha sterol demethylase (CYP51).</title>
        <authorList>
            <person name="Yoshioka I."/>
            <person name="Fahal A.H."/>
            <person name="Kaneko S."/>
            <person name="Yaguchi T."/>
        </authorList>
    </citation>
    <scope>NUCLEOTIDE SEQUENCE [LARGE SCALE GENOMIC DNA]</scope>
    <source>
        <strain evidence="4 5">IFM 68171</strain>
    </source>
</reference>
<sequence length="807" mass="86968">MATGADSPGYALSLSAGACSPPNLPFPERRIILNRGKSSIAIGRASKVSSKGFVAAQDNAWFDSPVMSRHHAEIAVNVDTKKVQVRDLGSLHGTFLNGNDKRLAEMEFFELRDSDTLTFGVPIMRGTEQFSPTTVRVGFSYFNRDEYSTNTFQVPDGSDDESSDIDDNDNTPNEKRSRGPIPPLSARNMSSHVIDLTENYGAKSTNNNQADGVIDLSSSPTSPICIEDDDTTSVFELQDNRLGIPAGERLVSAPRSSELGGPVPQTSDGTLDGDVPSVPHIVNRLSLLQDTPYLGNRDPQQTDEDDTALPNEEDPMDSEHVESHSDDDSIQSDMGMDSQMDYLEGESEILLDTEMDGENDDEEDTGELDDITSAEEEEDEEEEDGEEEADEEEAEEEVEGDVEEEEEYSSDDGGFGIGYPLDDHVAKFWEDMPPPSHAAEYPEIFPLCNSAAFPIEPSPATKPSETLGKNTFTIEGLLNEYKSPVPGHRSEEAPTQSIPAAESQPRESSPSKSFYSFPPARSTTTTAEALGASTGKAEFFMARERNKLSLIAQGVTNIRPTSSVHALCNEDESHSYRFGPAGEQVAKPVEKGPHLPPISGLAMAESSSQEYDAVSAPTQPAIISPPPEPCFKRTEGILHDATPCLLPTPIDSGPSLGATRDIGSRRTHVGISDIVDSCQQPSETGERKRKADFISDATDEQELWAATAKKASLTAPSSGPVLDVCASESSIPFRALSPASSTGMEERNGEPSRAQNESASIAHIPERPAKRARLLRIAEHVGYAALGGVTAGAMIMGTLIYTAPTFS</sequence>
<dbReference type="SMART" id="SM00240">
    <property type="entry name" value="FHA"/>
    <property type="match status" value="1"/>
</dbReference>
<feature type="region of interest" description="Disordered" evidence="1">
    <location>
        <begin position="353"/>
        <end position="419"/>
    </location>
</feature>
<dbReference type="RefSeq" id="XP_070916815.1">
    <property type="nucleotide sequence ID" value="XM_071060714.1"/>
</dbReference>
<proteinExistence type="predicted"/>
<keyword evidence="5" id="KW-1185">Reference proteome</keyword>
<accession>A0ABQ0GBE5</accession>
<dbReference type="InterPro" id="IPR008984">
    <property type="entry name" value="SMAD_FHA_dom_sf"/>
</dbReference>
<evidence type="ECO:0000256" key="1">
    <source>
        <dbReference type="SAM" id="MobiDB-lite"/>
    </source>
</evidence>
<dbReference type="InterPro" id="IPR000253">
    <property type="entry name" value="FHA_dom"/>
</dbReference>
<dbReference type="PANTHER" id="PTHR15715">
    <property type="entry name" value="CENTROSOMAL PROTEIN OF 170 KDA"/>
    <property type="match status" value="1"/>
</dbReference>
<dbReference type="PANTHER" id="PTHR15715:SF48">
    <property type="entry name" value="FHA DOMAIN-CONTAINING PROTEIN"/>
    <property type="match status" value="1"/>
</dbReference>
<feature type="compositionally biased region" description="Acidic residues" evidence="1">
    <location>
        <begin position="157"/>
        <end position="169"/>
    </location>
</feature>
<dbReference type="Proteomes" id="UP001628179">
    <property type="component" value="Unassembled WGS sequence"/>
</dbReference>
<comment type="caution">
    <text evidence="4">The sequence shown here is derived from an EMBL/GenBank/DDBJ whole genome shotgun (WGS) entry which is preliminary data.</text>
</comment>
<evidence type="ECO:0000256" key="2">
    <source>
        <dbReference type="SAM" id="Phobius"/>
    </source>
</evidence>
<feature type="domain" description="FHA" evidence="3">
    <location>
        <begin position="40"/>
        <end position="101"/>
    </location>
</feature>
<feature type="region of interest" description="Disordered" evidence="1">
    <location>
        <begin position="735"/>
        <end position="765"/>
    </location>
</feature>
<dbReference type="InterPro" id="IPR051176">
    <property type="entry name" value="Cent_Immune-Sig_Mod"/>
</dbReference>
<dbReference type="Pfam" id="PF00498">
    <property type="entry name" value="FHA"/>
    <property type="match status" value="1"/>
</dbReference>
<dbReference type="GeneID" id="98176037"/>
<feature type="compositionally biased region" description="Acidic residues" evidence="1">
    <location>
        <begin position="353"/>
        <end position="410"/>
    </location>
</feature>
<feature type="compositionally biased region" description="Low complexity" evidence="1">
    <location>
        <begin position="508"/>
        <end position="519"/>
    </location>
</feature>
<organism evidence="4 5">
    <name type="scientific">Madurella fahalii</name>
    <dbReference type="NCBI Taxonomy" id="1157608"/>
    <lineage>
        <taxon>Eukaryota</taxon>
        <taxon>Fungi</taxon>
        <taxon>Dikarya</taxon>
        <taxon>Ascomycota</taxon>
        <taxon>Pezizomycotina</taxon>
        <taxon>Sordariomycetes</taxon>
        <taxon>Sordariomycetidae</taxon>
        <taxon>Sordariales</taxon>
        <taxon>Sordariales incertae sedis</taxon>
        <taxon>Madurella</taxon>
    </lineage>
</organism>
<keyword evidence="2" id="KW-0812">Transmembrane</keyword>
<gene>
    <name evidence="4" type="ORF">MFIFM68171_05294</name>
</gene>
<evidence type="ECO:0000259" key="3">
    <source>
        <dbReference type="PROSITE" id="PS50006"/>
    </source>
</evidence>
<dbReference type="PROSITE" id="PS50006">
    <property type="entry name" value="FHA_DOMAIN"/>
    <property type="match status" value="1"/>
</dbReference>
<protein>
    <submittedName>
        <fullName evidence="4">FHA domain-containing protein</fullName>
    </submittedName>
</protein>
<feature type="compositionally biased region" description="Acidic residues" evidence="1">
    <location>
        <begin position="301"/>
        <end position="316"/>
    </location>
</feature>
<dbReference type="SUPFAM" id="SSF49879">
    <property type="entry name" value="SMAD/FHA domain"/>
    <property type="match status" value="1"/>
</dbReference>
<dbReference type="Gene3D" id="2.60.200.20">
    <property type="match status" value="1"/>
</dbReference>
<keyword evidence="2" id="KW-1133">Transmembrane helix</keyword>
<feature type="transmembrane region" description="Helical" evidence="2">
    <location>
        <begin position="781"/>
        <end position="803"/>
    </location>
</feature>